<evidence type="ECO:0000313" key="2">
    <source>
        <dbReference type="Proteomes" id="UP000266673"/>
    </source>
</evidence>
<dbReference type="Proteomes" id="UP000266673">
    <property type="component" value="Unassembled WGS sequence"/>
</dbReference>
<protein>
    <submittedName>
        <fullName evidence="1">Uncharacterized protein</fullName>
    </submittedName>
</protein>
<name>A0A397TPZ9_9GLOM</name>
<evidence type="ECO:0000313" key="1">
    <source>
        <dbReference type="EMBL" id="RIA99982.1"/>
    </source>
</evidence>
<gene>
    <name evidence="1" type="ORF">C2G38_2236209</name>
</gene>
<sequence length="65" mass="7819">MVDFDLTDILQHIQFILLEKNSILRSYILISNNQNNEAFIILNRQINIFNSKVRPKIKHIKVHFR</sequence>
<keyword evidence="2" id="KW-1185">Reference proteome</keyword>
<comment type="caution">
    <text evidence="1">The sequence shown here is derived from an EMBL/GenBank/DDBJ whole genome shotgun (WGS) entry which is preliminary data.</text>
</comment>
<reference evidence="1 2" key="1">
    <citation type="submission" date="2018-06" db="EMBL/GenBank/DDBJ databases">
        <title>Comparative genomics reveals the genomic features of Rhizophagus irregularis, R. cerebriforme, R. diaphanum and Gigaspora rosea, and their symbiotic lifestyle signature.</title>
        <authorList>
            <person name="Morin E."/>
            <person name="San Clemente H."/>
            <person name="Chen E.C.H."/>
            <person name="De La Providencia I."/>
            <person name="Hainaut M."/>
            <person name="Kuo A."/>
            <person name="Kohler A."/>
            <person name="Murat C."/>
            <person name="Tang N."/>
            <person name="Roy S."/>
            <person name="Loubradou J."/>
            <person name="Henrissat B."/>
            <person name="Grigoriev I.V."/>
            <person name="Corradi N."/>
            <person name="Roux C."/>
            <person name="Martin F.M."/>
        </authorList>
    </citation>
    <scope>NUCLEOTIDE SEQUENCE [LARGE SCALE GENOMIC DNA]</scope>
    <source>
        <strain evidence="1 2">DAOM 194757</strain>
    </source>
</reference>
<dbReference type="AlphaFoldDB" id="A0A397TPZ9"/>
<proteinExistence type="predicted"/>
<dbReference type="EMBL" id="QKWP01005843">
    <property type="protein sequence ID" value="RIA99982.1"/>
    <property type="molecule type" value="Genomic_DNA"/>
</dbReference>
<accession>A0A397TPZ9</accession>
<organism evidence="1 2">
    <name type="scientific">Gigaspora rosea</name>
    <dbReference type="NCBI Taxonomy" id="44941"/>
    <lineage>
        <taxon>Eukaryota</taxon>
        <taxon>Fungi</taxon>
        <taxon>Fungi incertae sedis</taxon>
        <taxon>Mucoromycota</taxon>
        <taxon>Glomeromycotina</taxon>
        <taxon>Glomeromycetes</taxon>
        <taxon>Diversisporales</taxon>
        <taxon>Gigasporaceae</taxon>
        <taxon>Gigaspora</taxon>
    </lineage>
</organism>